<protein>
    <submittedName>
        <fullName evidence="2">Alpha/beta hydrolase</fullName>
    </submittedName>
</protein>
<gene>
    <name evidence="2" type="ORF">GW587_30285</name>
</gene>
<sequence>MISRSIHGRLIFKSDVIAAIPTADAAARINNIVLVHGAFVDGSGWQQVYRILTAKGFNVSVVQNPTTSLAADMAATMAVIDMQSGPVVLVGHSYGGVVITEAGNHPKVSRLVYIAAFAPDSGESVQKIGAHHPAGAPIPPLLAPIKGFLRLDKARFATAFAGDLNADRAAFLASAQQPLGVDAFTGEVTIPAWRSKPSWFLIATDDRMIPPVSQRAMARRAGSTVDQAAGSHCIHESHPDTVAGHIEKAAQAGH</sequence>
<keyword evidence="3" id="KW-1185">Reference proteome</keyword>
<name>A0ABX0FUY8_9BURK</name>
<dbReference type="InterPro" id="IPR029058">
    <property type="entry name" value="AB_hydrolase_fold"/>
</dbReference>
<dbReference type="InterPro" id="IPR052897">
    <property type="entry name" value="Sec-Metab_Biosynth_Hydrolase"/>
</dbReference>
<feature type="domain" description="AB hydrolase-1" evidence="1">
    <location>
        <begin position="32"/>
        <end position="243"/>
    </location>
</feature>
<evidence type="ECO:0000313" key="3">
    <source>
        <dbReference type="Proteomes" id="UP000666369"/>
    </source>
</evidence>
<accession>A0ABX0FUY8</accession>
<dbReference type="EMBL" id="JAADJT010000024">
    <property type="protein sequence ID" value="NGZ88527.1"/>
    <property type="molecule type" value="Genomic_DNA"/>
</dbReference>
<dbReference type="Proteomes" id="UP000666369">
    <property type="component" value="Unassembled WGS sequence"/>
</dbReference>
<comment type="caution">
    <text evidence="2">The sequence shown here is derived from an EMBL/GenBank/DDBJ whole genome shotgun (WGS) entry which is preliminary data.</text>
</comment>
<dbReference type="InterPro" id="IPR000073">
    <property type="entry name" value="AB_hydrolase_1"/>
</dbReference>
<reference evidence="3" key="2">
    <citation type="submission" date="2023-07" db="EMBL/GenBank/DDBJ databases">
        <title>Duganella aceri sp. nov., isolated from tree sap.</title>
        <authorList>
            <person name="Kim I.S."/>
        </authorList>
    </citation>
    <scope>NUCLEOTIDE SEQUENCE [LARGE SCALE GENOMIC DNA]</scope>
    <source>
        <strain evidence="3">SAP-35</strain>
    </source>
</reference>
<keyword evidence="2" id="KW-0378">Hydrolase</keyword>
<dbReference type="SUPFAM" id="SSF53474">
    <property type="entry name" value="alpha/beta-Hydrolases"/>
    <property type="match status" value="1"/>
</dbReference>
<organism evidence="2 3">
    <name type="scientific">Duganella aceris</name>
    <dbReference type="NCBI Taxonomy" id="2703883"/>
    <lineage>
        <taxon>Bacteria</taxon>
        <taxon>Pseudomonadati</taxon>
        <taxon>Pseudomonadota</taxon>
        <taxon>Betaproteobacteria</taxon>
        <taxon>Burkholderiales</taxon>
        <taxon>Oxalobacteraceae</taxon>
        <taxon>Telluria group</taxon>
        <taxon>Duganella</taxon>
    </lineage>
</organism>
<proteinExistence type="predicted"/>
<reference evidence="2 3" key="1">
    <citation type="submission" date="2020-01" db="EMBL/GenBank/DDBJ databases">
        <authorList>
            <person name="Lee S.D."/>
        </authorList>
    </citation>
    <scope>NUCLEOTIDE SEQUENCE [LARGE SCALE GENOMIC DNA]</scope>
    <source>
        <strain evidence="2 3">SAP-35</strain>
    </source>
</reference>
<dbReference type="Pfam" id="PF12697">
    <property type="entry name" value="Abhydrolase_6"/>
    <property type="match status" value="1"/>
</dbReference>
<evidence type="ECO:0000313" key="2">
    <source>
        <dbReference type="EMBL" id="NGZ88527.1"/>
    </source>
</evidence>
<dbReference type="GO" id="GO:0016787">
    <property type="term" value="F:hydrolase activity"/>
    <property type="evidence" value="ECO:0007669"/>
    <property type="project" value="UniProtKB-KW"/>
</dbReference>
<evidence type="ECO:0000259" key="1">
    <source>
        <dbReference type="Pfam" id="PF12697"/>
    </source>
</evidence>
<dbReference type="PANTHER" id="PTHR37017">
    <property type="entry name" value="AB HYDROLASE-1 DOMAIN-CONTAINING PROTEIN-RELATED"/>
    <property type="match status" value="1"/>
</dbReference>
<dbReference type="Gene3D" id="3.40.50.1820">
    <property type="entry name" value="alpha/beta hydrolase"/>
    <property type="match status" value="1"/>
</dbReference>
<dbReference type="PANTHER" id="PTHR37017:SF11">
    <property type="entry name" value="ESTERASE_LIPASE_THIOESTERASE DOMAIN-CONTAINING PROTEIN"/>
    <property type="match status" value="1"/>
</dbReference>